<gene>
    <name evidence="2" type="ORF">SAMN02799615_03729</name>
</gene>
<dbReference type="InterPro" id="IPR041180">
    <property type="entry name" value="Nmad2"/>
</dbReference>
<dbReference type="EMBL" id="FONH01000020">
    <property type="protein sequence ID" value="SFF47457.1"/>
    <property type="molecule type" value="Genomic_DNA"/>
</dbReference>
<organism evidence="2 3">
    <name type="scientific">Dyella marensis</name>
    <dbReference type="NCBI Taxonomy" id="500610"/>
    <lineage>
        <taxon>Bacteria</taxon>
        <taxon>Pseudomonadati</taxon>
        <taxon>Pseudomonadota</taxon>
        <taxon>Gammaproteobacteria</taxon>
        <taxon>Lysobacterales</taxon>
        <taxon>Rhodanobacteraceae</taxon>
        <taxon>Dyella</taxon>
    </lineage>
</organism>
<evidence type="ECO:0000313" key="2">
    <source>
        <dbReference type="EMBL" id="SFF47457.1"/>
    </source>
</evidence>
<dbReference type="Pfam" id="PF18753">
    <property type="entry name" value="Nmad2"/>
    <property type="match status" value="1"/>
</dbReference>
<evidence type="ECO:0000313" key="3">
    <source>
        <dbReference type="Proteomes" id="UP000199477"/>
    </source>
</evidence>
<proteinExistence type="predicted"/>
<accession>A0A1I2J2G4</accession>
<evidence type="ECO:0000259" key="1">
    <source>
        <dbReference type="Pfam" id="PF18753"/>
    </source>
</evidence>
<name>A0A1I2J2G4_9GAMM</name>
<protein>
    <recommendedName>
        <fullName evidence="1">Nucleotide modification associated domain-containing protein</fullName>
    </recommendedName>
</protein>
<reference evidence="3" key="1">
    <citation type="submission" date="2016-10" db="EMBL/GenBank/DDBJ databases">
        <authorList>
            <person name="Varghese N."/>
            <person name="Submissions S."/>
        </authorList>
    </citation>
    <scope>NUCLEOTIDE SEQUENCE [LARGE SCALE GENOMIC DNA]</scope>
    <source>
        <strain evidence="3">UNC178MFTsu3.1</strain>
    </source>
</reference>
<dbReference type="Proteomes" id="UP000199477">
    <property type="component" value="Unassembled WGS sequence"/>
</dbReference>
<dbReference type="AlphaFoldDB" id="A0A1I2J2G4"/>
<keyword evidence="3" id="KW-1185">Reference proteome</keyword>
<sequence length="255" mass="28768">MLSCRATTCPLTSMMSLIPFWYLAPPLQLLLVRRTFPPIIPPERGASAKLIELGASDMARVFSYKLVRDYGFAPNPYGGCCTLATCKPQIRAVAQVGDLIIGSGSKQGSLAERAIFALVVGEKLTFDEYWVDDRFQIKKPVFNGSRAEAFGDNIYHRENGVWIQSNSHHSHVDGTTNELNLDRDTSQNHIIISRSFVYWGASAAIFPEYLRDCDGDDIYPSVRAHRSRFSPEMIRRAYAWFNEQPRGLQGRPSDW</sequence>
<feature type="domain" description="Nucleotide modification associated" evidence="1">
    <location>
        <begin position="58"/>
        <end position="255"/>
    </location>
</feature>